<dbReference type="EnsemblFungi" id="PTTG_04059-t43_1">
    <property type="protein sequence ID" value="PTTG_04059-t43_1-p1"/>
    <property type="gene ID" value="PTTG_04059"/>
</dbReference>
<evidence type="ECO:0000256" key="8">
    <source>
        <dbReference type="ARBA" id="ARBA00022729"/>
    </source>
</evidence>
<keyword evidence="10" id="KW-0472">Membrane</keyword>
<gene>
    <name evidence="17" type="ORF">PTTG_04059</name>
</gene>
<evidence type="ECO:0000256" key="2">
    <source>
        <dbReference type="ARBA" id="ARBA00004613"/>
    </source>
</evidence>
<evidence type="ECO:0000256" key="13">
    <source>
        <dbReference type="ARBA" id="ARBA00023288"/>
    </source>
</evidence>
<comment type="similarity">
    <text evidence="3">Belongs to the RBT5 family.</text>
</comment>
<evidence type="ECO:0000256" key="3">
    <source>
        <dbReference type="ARBA" id="ARBA00010031"/>
    </source>
</evidence>
<evidence type="ECO:0000259" key="16">
    <source>
        <dbReference type="PROSITE" id="PS52012"/>
    </source>
</evidence>
<evidence type="ECO:0000256" key="6">
    <source>
        <dbReference type="ARBA" id="ARBA00022617"/>
    </source>
</evidence>
<keyword evidence="13" id="KW-0449">Lipoprotein</keyword>
<accession>A0A0C4ETD0</accession>
<keyword evidence="4" id="KW-1003">Cell membrane</keyword>
<keyword evidence="5" id="KW-0964">Secreted</keyword>
<feature type="domain" description="CFEM" evidence="16">
    <location>
        <begin position="8"/>
        <end position="121"/>
    </location>
</feature>
<evidence type="ECO:0000313" key="17">
    <source>
        <dbReference type="EMBL" id="OAV87811.1"/>
    </source>
</evidence>
<evidence type="ECO:0000256" key="15">
    <source>
        <dbReference type="SAM" id="SignalP"/>
    </source>
</evidence>
<reference evidence="18" key="4">
    <citation type="submission" date="2025-05" db="UniProtKB">
        <authorList>
            <consortium name="EnsemblFungi"/>
        </authorList>
    </citation>
    <scope>IDENTIFICATION</scope>
    <source>
        <strain evidence="18">isolate 1-1 / race 1 (BBBD)</strain>
    </source>
</reference>
<keyword evidence="12" id="KW-0325">Glycoprotein</keyword>
<evidence type="ECO:0000256" key="5">
    <source>
        <dbReference type="ARBA" id="ARBA00022525"/>
    </source>
</evidence>
<dbReference type="Pfam" id="PF05730">
    <property type="entry name" value="CFEM"/>
    <property type="match status" value="1"/>
</dbReference>
<dbReference type="EMBL" id="ADAS02000275">
    <property type="protein sequence ID" value="OAV87811.1"/>
    <property type="molecule type" value="Genomic_DNA"/>
</dbReference>
<evidence type="ECO:0000313" key="19">
    <source>
        <dbReference type="Proteomes" id="UP000005240"/>
    </source>
</evidence>
<dbReference type="InterPro" id="IPR008427">
    <property type="entry name" value="Extracellular_membr_CFEM_dom"/>
</dbReference>
<feature type="signal peptide" evidence="15">
    <location>
        <begin position="1"/>
        <end position="27"/>
    </location>
</feature>
<reference evidence="18 19" key="3">
    <citation type="journal article" date="2017" name="G3 (Bethesda)">
        <title>Comparative analysis highlights variable genome content of wheat rusts and divergence of the mating loci.</title>
        <authorList>
            <person name="Cuomo C.A."/>
            <person name="Bakkeren G."/>
            <person name="Khalil H.B."/>
            <person name="Panwar V."/>
            <person name="Joly D."/>
            <person name="Linning R."/>
            <person name="Sakthikumar S."/>
            <person name="Song X."/>
            <person name="Adiconis X."/>
            <person name="Fan L."/>
            <person name="Goldberg J.M."/>
            <person name="Levin J.Z."/>
            <person name="Young S."/>
            <person name="Zeng Q."/>
            <person name="Anikster Y."/>
            <person name="Bruce M."/>
            <person name="Wang M."/>
            <person name="Yin C."/>
            <person name="McCallum B."/>
            <person name="Szabo L.J."/>
            <person name="Hulbert S."/>
            <person name="Chen X."/>
            <person name="Fellers J.P."/>
        </authorList>
    </citation>
    <scope>NUCLEOTIDE SEQUENCE</scope>
    <source>
        <strain evidence="18">isolate 1-1 / race 1 (BBBD)</strain>
        <strain evidence="19">Isolate 1-1 / race 1 (BBBD)</strain>
    </source>
</reference>
<evidence type="ECO:0000256" key="1">
    <source>
        <dbReference type="ARBA" id="ARBA00004609"/>
    </source>
</evidence>
<dbReference type="PANTHER" id="PTHR37928">
    <property type="entry name" value="CFEM DOMAIN PROTEIN (AFU_ORTHOLOGUE AFUA_6G14090)"/>
    <property type="match status" value="1"/>
</dbReference>
<feature type="chain" id="PRO_5009386303" evidence="15">
    <location>
        <begin position="28"/>
        <end position="193"/>
    </location>
</feature>
<keyword evidence="19" id="KW-1185">Reference proteome</keyword>
<reference evidence="17" key="2">
    <citation type="submission" date="2016-05" db="EMBL/GenBank/DDBJ databases">
        <title>Comparative analysis highlights variable genome content of wheat rusts and divergence of the mating loci.</title>
        <authorList>
            <person name="Cuomo C.A."/>
            <person name="Bakkeren G."/>
            <person name="Szabo L."/>
            <person name="Khalil H."/>
            <person name="Joly D."/>
            <person name="Goldberg J."/>
            <person name="Young S."/>
            <person name="Zeng Q."/>
            <person name="Fellers J."/>
        </authorList>
    </citation>
    <scope>NUCLEOTIDE SEQUENCE [LARGE SCALE GENOMIC DNA]</scope>
    <source>
        <strain evidence="17">1-1 BBBD Race 1</strain>
    </source>
</reference>
<dbReference type="OrthoDB" id="2507492at2759"/>
<dbReference type="InterPro" id="IPR051735">
    <property type="entry name" value="CFEM_domain"/>
</dbReference>
<evidence type="ECO:0000256" key="10">
    <source>
        <dbReference type="ARBA" id="ARBA00023136"/>
    </source>
</evidence>
<dbReference type="OMA" id="VINCLAT"/>
<evidence type="ECO:0000256" key="4">
    <source>
        <dbReference type="ARBA" id="ARBA00022475"/>
    </source>
</evidence>
<keyword evidence="8 15" id="KW-0732">Signal</keyword>
<evidence type="ECO:0000256" key="14">
    <source>
        <dbReference type="SAM" id="MobiDB-lite"/>
    </source>
</evidence>
<dbReference type="Proteomes" id="UP000005240">
    <property type="component" value="Unassembled WGS sequence"/>
</dbReference>
<sequence>MLSYSNTLRFTTLLVCSLLVFTPATIGQDFKGLPPCAGNCLATALASSGKTCTPTDFACLCKNQDFISTSDSCYSTSCTVNDLKDAKAWGVKTCAAAGVQLAANGVNAAANGITNAANSATNALTGNSTAAAGHSTPGNPNNSTGPGTATGNTAPVNTNNPPAARPNSAVALSAEMVKFFAIGSAIFSSLLMI</sequence>
<comment type="subcellular location">
    <subcellularLocation>
        <location evidence="1">Cell membrane</location>
        <topology evidence="1">Lipid-anchor</topology>
        <topology evidence="1">GPI-anchor</topology>
    </subcellularLocation>
    <subcellularLocation>
        <location evidence="2">Secreted</location>
    </subcellularLocation>
</comment>
<feature type="region of interest" description="Disordered" evidence="14">
    <location>
        <begin position="127"/>
        <end position="162"/>
    </location>
</feature>
<dbReference type="GO" id="GO:0046872">
    <property type="term" value="F:metal ion binding"/>
    <property type="evidence" value="ECO:0007669"/>
    <property type="project" value="UniProtKB-KW"/>
</dbReference>
<evidence type="ECO:0000256" key="9">
    <source>
        <dbReference type="ARBA" id="ARBA00023004"/>
    </source>
</evidence>
<evidence type="ECO:0000256" key="11">
    <source>
        <dbReference type="ARBA" id="ARBA00023157"/>
    </source>
</evidence>
<dbReference type="STRING" id="630390.A0A0C4ETD0"/>
<evidence type="ECO:0000313" key="18">
    <source>
        <dbReference type="EnsemblFungi" id="PTTG_04059-t43_1-p1"/>
    </source>
</evidence>
<protein>
    <submittedName>
        <fullName evidence="18">CFEM domain-containing protein</fullName>
    </submittedName>
</protein>
<evidence type="ECO:0000256" key="7">
    <source>
        <dbReference type="ARBA" id="ARBA00022723"/>
    </source>
</evidence>
<dbReference type="VEuPathDB" id="FungiDB:PTTG_04059"/>
<proteinExistence type="inferred from homology"/>
<reference evidence="17" key="1">
    <citation type="submission" date="2009-11" db="EMBL/GenBank/DDBJ databases">
        <authorList>
            <consortium name="The Broad Institute Genome Sequencing Platform"/>
            <person name="Ward D."/>
            <person name="Feldgarden M."/>
            <person name="Earl A."/>
            <person name="Young S.K."/>
            <person name="Zeng Q."/>
            <person name="Koehrsen M."/>
            <person name="Alvarado L."/>
            <person name="Berlin A."/>
            <person name="Bochicchio J."/>
            <person name="Borenstein D."/>
            <person name="Chapman S.B."/>
            <person name="Chen Z."/>
            <person name="Engels R."/>
            <person name="Freedman E."/>
            <person name="Gellesch M."/>
            <person name="Goldberg J."/>
            <person name="Griggs A."/>
            <person name="Gujja S."/>
            <person name="Heilman E."/>
            <person name="Heiman D."/>
            <person name="Hepburn T."/>
            <person name="Howarth C."/>
            <person name="Jen D."/>
            <person name="Larson L."/>
            <person name="Lewis B."/>
            <person name="Mehta T."/>
            <person name="Park D."/>
            <person name="Pearson M."/>
            <person name="Roberts A."/>
            <person name="Saif S."/>
            <person name="Shea T."/>
            <person name="Shenoy N."/>
            <person name="Sisk P."/>
            <person name="Stolte C."/>
            <person name="Sykes S."/>
            <person name="Thomson T."/>
            <person name="Walk T."/>
            <person name="White J."/>
            <person name="Yandava C."/>
            <person name="Izard J."/>
            <person name="Baranova O.V."/>
            <person name="Blanton J.M."/>
            <person name="Tanner A.C."/>
            <person name="Dewhirst F.E."/>
            <person name="Haas B."/>
            <person name="Nusbaum C."/>
            <person name="Birren B."/>
        </authorList>
    </citation>
    <scope>NUCLEOTIDE SEQUENCE [LARGE SCALE GENOMIC DNA]</scope>
    <source>
        <strain evidence="17">1-1 BBBD Race 1</strain>
    </source>
</reference>
<keyword evidence="11" id="KW-1015">Disulfide bond</keyword>
<keyword evidence="7" id="KW-0479">Metal-binding</keyword>
<dbReference type="GO" id="GO:0005886">
    <property type="term" value="C:plasma membrane"/>
    <property type="evidence" value="ECO:0007669"/>
    <property type="project" value="UniProtKB-SubCell"/>
</dbReference>
<dbReference type="GO" id="GO:0005576">
    <property type="term" value="C:extracellular region"/>
    <property type="evidence" value="ECO:0007669"/>
    <property type="project" value="UniProtKB-SubCell"/>
</dbReference>
<organism evidence="17">
    <name type="scientific">Puccinia triticina (isolate 1-1 / race 1 (BBBD))</name>
    <name type="common">Brown leaf rust fungus</name>
    <dbReference type="NCBI Taxonomy" id="630390"/>
    <lineage>
        <taxon>Eukaryota</taxon>
        <taxon>Fungi</taxon>
        <taxon>Dikarya</taxon>
        <taxon>Basidiomycota</taxon>
        <taxon>Pucciniomycotina</taxon>
        <taxon>Pucciniomycetes</taxon>
        <taxon>Pucciniales</taxon>
        <taxon>Pucciniaceae</taxon>
        <taxon>Puccinia</taxon>
    </lineage>
</organism>
<keyword evidence="6" id="KW-0349">Heme</keyword>
<dbReference type="PANTHER" id="PTHR37928:SF2">
    <property type="entry name" value="GPI ANCHORED CFEM DOMAIN PROTEIN (AFU_ORTHOLOGUE AFUA_6G10580)"/>
    <property type="match status" value="1"/>
</dbReference>
<evidence type="ECO:0000256" key="12">
    <source>
        <dbReference type="ARBA" id="ARBA00023180"/>
    </source>
</evidence>
<dbReference type="PROSITE" id="PS52012">
    <property type="entry name" value="CFEM"/>
    <property type="match status" value="1"/>
</dbReference>
<dbReference type="SMART" id="SM00747">
    <property type="entry name" value="CFEM"/>
    <property type="match status" value="1"/>
</dbReference>
<name>A0A0C4ETD0_PUCT1</name>
<keyword evidence="9" id="KW-0408">Iron</keyword>
<dbReference type="AlphaFoldDB" id="A0A0C4ETD0"/>